<dbReference type="EMBL" id="AEQV01000040">
    <property type="protein sequence ID" value="EGD10190.1"/>
    <property type="molecule type" value="Genomic_DNA"/>
</dbReference>
<gene>
    <name evidence="1" type="ORF">XVE_1531</name>
</gene>
<proteinExistence type="predicted"/>
<evidence type="ECO:0000313" key="1">
    <source>
        <dbReference type="EMBL" id="EGD10190.1"/>
    </source>
</evidence>
<dbReference type="SUPFAM" id="SSF81901">
    <property type="entry name" value="HCP-like"/>
    <property type="match status" value="1"/>
</dbReference>
<evidence type="ECO:0008006" key="3">
    <source>
        <dbReference type="Google" id="ProtNLM"/>
    </source>
</evidence>
<dbReference type="AlphaFoldDB" id="F0BBQ8"/>
<dbReference type="Gene3D" id="1.25.40.10">
    <property type="entry name" value="Tetratricopeptide repeat domain"/>
    <property type="match status" value="1"/>
</dbReference>
<protein>
    <recommendedName>
        <fullName evidence="3">Sel1 repeat protein</fullName>
    </recommendedName>
</protein>
<organism evidence="1 2">
    <name type="scientific">Xanthomonas vesicatoria ATCC 35937</name>
    <dbReference type="NCBI Taxonomy" id="925775"/>
    <lineage>
        <taxon>Bacteria</taxon>
        <taxon>Pseudomonadati</taxon>
        <taxon>Pseudomonadota</taxon>
        <taxon>Gammaproteobacteria</taxon>
        <taxon>Lysobacterales</taxon>
        <taxon>Lysobacteraceae</taxon>
        <taxon>Xanthomonas</taxon>
    </lineage>
</organism>
<dbReference type="InterPro" id="IPR011990">
    <property type="entry name" value="TPR-like_helical_dom_sf"/>
</dbReference>
<accession>F0BBQ8</accession>
<comment type="caution">
    <text evidence="1">The sequence shown here is derived from an EMBL/GenBank/DDBJ whole genome shotgun (WGS) entry which is preliminary data.</text>
</comment>
<dbReference type="Proteomes" id="UP000003299">
    <property type="component" value="Unassembled WGS sequence"/>
</dbReference>
<name>F0BBQ8_9XANT</name>
<evidence type="ECO:0000313" key="2">
    <source>
        <dbReference type="Proteomes" id="UP000003299"/>
    </source>
</evidence>
<reference evidence="1 2" key="1">
    <citation type="journal article" date="2011" name="BMC Genomics">
        <title>Comparative genomics reveals diversity among xanthomonads infecting tomato and pepper.</title>
        <authorList>
            <person name="Potnis N."/>
            <person name="Krasileva K."/>
            <person name="Chow V."/>
            <person name="Almeida N.F."/>
            <person name="Patil P.B."/>
            <person name="Ryan R.P."/>
            <person name="Sharlach M."/>
            <person name="Behlau F."/>
            <person name="Dow J.M."/>
            <person name="Momol M.T."/>
            <person name="White F.F."/>
            <person name="Preston J.F."/>
            <person name="Vinatzer B.A."/>
            <person name="Koebnik R."/>
            <person name="Setubal J.C."/>
            <person name="Norman D.J."/>
            <person name="Staskawicz B.J."/>
            <person name="Jones J.B."/>
        </authorList>
    </citation>
    <scope>NUCLEOTIDE SEQUENCE [LARGE SCALE GENOMIC DNA]</scope>
    <source>
        <strain evidence="1 2">ATCC 35937</strain>
    </source>
</reference>
<dbReference type="eggNOG" id="COG1840">
    <property type="taxonomic scope" value="Bacteria"/>
</dbReference>
<dbReference type="Gene3D" id="3.40.190.10">
    <property type="entry name" value="Periplasmic binding protein-like II"/>
    <property type="match status" value="2"/>
</dbReference>
<sequence length="115" mass="11807">MHASSLAQLTLAAQSQQPAAINALAQALVRAGETEQALAWYARGAAAGDATAQIEAGRMLAYGIGGGGGGGGGRGAPPPPPFRPIPLGPGLLVYLDKLKRRQFLEAWRASTHPPR</sequence>